<proteinExistence type="predicted"/>
<evidence type="ECO:0000313" key="2">
    <source>
        <dbReference type="EMBL" id="GAA1535816.1"/>
    </source>
</evidence>
<protein>
    <submittedName>
        <fullName evidence="2">Uncharacterized protein</fullName>
    </submittedName>
</protein>
<keyword evidence="3" id="KW-1185">Reference proteome</keyword>
<evidence type="ECO:0000313" key="3">
    <source>
        <dbReference type="Proteomes" id="UP001501470"/>
    </source>
</evidence>
<organism evidence="2 3">
    <name type="scientific">Dactylosporangium maewongense</name>
    <dbReference type="NCBI Taxonomy" id="634393"/>
    <lineage>
        <taxon>Bacteria</taxon>
        <taxon>Bacillati</taxon>
        <taxon>Actinomycetota</taxon>
        <taxon>Actinomycetes</taxon>
        <taxon>Micromonosporales</taxon>
        <taxon>Micromonosporaceae</taxon>
        <taxon>Dactylosporangium</taxon>
    </lineage>
</organism>
<feature type="transmembrane region" description="Helical" evidence="1">
    <location>
        <begin position="67"/>
        <end position="85"/>
    </location>
</feature>
<dbReference type="Proteomes" id="UP001501470">
    <property type="component" value="Unassembled WGS sequence"/>
</dbReference>
<sequence>MSLAGVFVGVHLLSASHSGIRSAISVVLSLLALTANFLASVAVSRWRPAAFTVDAAASAFRTLPQPGHVYQAVGMAFFSATFITITVNMHTELRGWPSPDRAEQFMAATMVVLAVLLVVLSVVFITAAWQGIGVRLGPDGLQDRSVLGTLAVPWDALTTASLPAITPSALFLQLTYARPDLIRVDGLPLTRRQIRTDTVNALFLAHTMHHCLVHPERRQRIGTAAGYTELLTALYGPGPNRFSHPPA</sequence>
<gene>
    <name evidence="2" type="ORF">GCM10009827_062720</name>
</gene>
<comment type="caution">
    <text evidence="2">The sequence shown here is derived from an EMBL/GenBank/DDBJ whole genome shotgun (WGS) entry which is preliminary data.</text>
</comment>
<reference evidence="3" key="1">
    <citation type="journal article" date="2019" name="Int. J. Syst. Evol. Microbiol.">
        <title>The Global Catalogue of Microorganisms (GCM) 10K type strain sequencing project: providing services to taxonomists for standard genome sequencing and annotation.</title>
        <authorList>
            <consortium name="The Broad Institute Genomics Platform"/>
            <consortium name="The Broad Institute Genome Sequencing Center for Infectious Disease"/>
            <person name="Wu L."/>
            <person name="Ma J."/>
        </authorList>
    </citation>
    <scope>NUCLEOTIDE SEQUENCE [LARGE SCALE GENOMIC DNA]</scope>
    <source>
        <strain evidence="3">JCM 15933</strain>
    </source>
</reference>
<keyword evidence="1" id="KW-1133">Transmembrane helix</keyword>
<keyword evidence="1" id="KW-0472">Membrane</keyword>
<dbReference type="EMBL" id="BAAAQD010000013">
    <property type="protein sequence ID" value="GAA1535816.1"/>
    <property type="molecule type" value="Genomic_DNA"/>
</dbReference>
<name>A0ABP4M1K4_9ACTN</name>
<feature type="transmembrane region" description="Helical" evidence="1">
    <location>
        <begin position="28"/>
        <end position="46"/>
    </location>
</feature>
<keyword evidence="1" id="KW-0812">Transmembrane</keyword>
<accession>A0ABP4M1K4</accession>
<evidence type="ECO:0000256" key="1">
    <source>
        <dbReference type="SAM" id="Phobius"/>
    </source>
</evidence>
<feature type="transmembrane region" description="Helical" evidence="1">
    <location>
        <begin position="105"/>
        <end position="129"/>
    </location>
</feature>